<sequence>MYPRASVNKYTAIIQLLRVIFVEALSNTNTTQELAPISQTNIHLHKSRDLNRVLYISGVALQQKKSQNLYSMNFAQEIACYLWANYDQELKVEIVSPGLIYIELTPHLLAAFLQHFSSKEVWNEIKIDENQSTSSHKYSSSHQYLSLSKGCLSQKLINSHGSFALQYAHARCCSLIQLAAGEEFINLGVGSASWAIIQPSEIPWLKEEGQLRFVHPAEFCLMSKLIETLDNLDNSFVDQTVKWENIALGLSQSFESFWSNCRIWGEVKINNRELAQARLGLIAITRLVFERVIEEKLGLTAFSEF</sequence>
<dbReference type="AlphaFoldDB" id="A0A0V7ZGB5"/>
<name>A0A0V7ZGB5_9CYAN</name>
<protein>
    <recommendedName>
        <fullName evidence="4">DALR anticodon binding domain-containing protein</fullName>
    </recommendedName>
</protein>
<evidence type="ECO:0000313" key="6">
    <source>
        <dbReference type="Proteomes" id="UP000053372"/>
    </source>
</evidence>
<dbReference type="Proteomes" id="UP000053372">
    <property type="component" value="Unassembled WGS sequence"/>
</dbReference>
<dbReference type="GO" id="GO:0005524">
    <property type="term" value="F:ATP binding"/>
    <property type="evidence" value="ECO:0007669"/>
    <property type="project" value="UniProtKB-KW"/>
</dbReference>
<dbReference type="GO" id="GO:0006420">
    <property type="term" value="P:arginyl-tRNA aminoacylation"/>
    <property type="evidence" value="ECO:0007669"/>
    <property type="project" value="InterPro"/>
</dbReference>
<keyword evidence="2" id="KW-0547">Nucleotide-binding</keyword>
<feature type="domain" description="DALR anticodon binding" evidence="4">
    <location>
        <begin position="165"/>
        <end position="297"/>
    </location>
</feature>
<organism evidence="5 6">
    <name type="scientific">Mastigocoleus testarum BC008</name>
    <dbReference type="NCBI Taxonomy" id="371196"/>
    <lineage>
        <taxon>Bacteria</taxon>
        <taxon>Bacillati</taxon>
        <taxon>Cyanobacteriota</taxon>
        <taxon>Cyanophyceae</taxon>
        <taxon>Nostocales</taxon>
        <taxon>Hapalosiphonaceae</taxon>
        <taxon>Mastigocoleus</taxon>
    </lineage>
</organism>
<dbReference type="Pfam" id="PF05746">
    <property type="entry name" value="DALR_1"/>
    <property type="match status" value="1"/>
</dbReference>
<keyword evidence="3" id="KW-0067">ATP-binding</keyword>
<proteinExistence type="predicted"/>
<dbReference type="Gene3D" id="1.10.730.10">
    <property type="entry name" value="Isoleucyl-tRNA Synthetase, Domain 1"/>
    <property type="match status" value="1"/>
</dbReference>
<keyword evidence="6" id="KW-1185">Reference proteome</keyword>
<dbReference type="GO" id="GO:0004814">
    <property type="term" value="F:arginine-tRNA ligase activity"/>
    <property type="evidence" value="ECO:0007669"/>
    <property type="project" value="InterPro"/>
</dbReference>
<evidence type="ECO:0000313" key="5">
    <source>
        <dbReference type="EMBL" id="KST63270.1"/>
    </source>
</evidence>
<reference evidence="5 6" key="1">
    <citation type="journal article" date="2015" name="Genome Announc.">
        <title>Draft Genome of the Euendolithic (true boring) Cyanobacterium Mastigocoleus testarum strain BC008.</title>
        <authorList>
            <person name="Guida B.S."/>
            <person name="Garcia-Pichel F."/>
        </authorList>
    </citation>
    <scope>NUCLEOTIDE SEQUENCE [LARGE SCALE GENOMIC DNA]</scope>
    <source>
        <strain evidence="5 6">BC008</strain>
    </source>
</reference>
<keyword evidence="1" id="KW-0436">Ligase</keyword>
<dbReference type="InterPro" id="IPR008909">
    <property type="entry name" value="DALR_anticod-bd"/>
</dbReference>
<evidence type="ECO:0000259" key="4">
    <source>
        <dbReference type="SMART" id="SM00836"/>
    </source>
</evidence>
<dbReference type="SMART" id="SM00836">
    <property type="entry name" value="DALR_1"/>
    <property type="match status" value="1"/>
</dbReference>
<dbReference type="SUPFAM" id="SSF47323">
    <property type="entry name" value="Anticodon-binding domain of a subclass of class I aminoacyl-tRNA synthetases"/>
    <property type="match status" value="1"/>
</dbReference>
<evidence type="ECO:0000256" key="3">
    <source>
        <dbReference type="ARBA" id="ARBA00022840"/>
    </source>
</evidence>
<accession>A0A0V7ZGB5</accession>
<gene>
    <name evidence="5" type="ORF">BC008_38970</name>
</gene>
<evidence type="ECO:0000256" key="2">
    <source>
        <dbReference type="ARBA" id="ARBA00022741"/>
    </source>
</evidence>
<comment type="caution">
    <text evidence="5">The sequence shown here is derived from an EMBL/GenBank/DDBJ whole genome shotgun (WGS) entry which is preliminary data.</text>
</comment>
<dbReference type="EMBL" id="LMTZ01000140">
    <property type="protein sequence ID" value="KST63270.1"/>
    <property type="molecule type" value="Genomic_DNA"/>
</dbReference>
<evidence type="ECO:0000256" key="1">
    <source>
        <dbReference type="ARBA" id="ARBA00022598"/>
    </source>
</evidence>
<dbReference type="InterPro" id="IPR009080">
    <property type="entry name" value="tRNAsynth_Ia_anticodon-bd"/>
</dbReference>